<feature type="region of interest" description="Disordered" evidence="12">
    <location>
        <begin position="113"/>
        <end position="135"/>
    </location>
</feature>
<gene>
    <name evidence="14" type="ORF">TRITD_2Bv1G008500</name>
</gene>
<keyword evidence="15" id="KW-1185">Reference proteome</keyword>
<dbReference type="GO" id="GO:0016491">
    <property type="term" value="F:oxidoreductase activity"/>
    <property type="evidence" value="ECO:0007669"/>
    <property type="project" value="UniProtKB-KW"/>
</dbReference>
<evidence type="ECO:0000256" key="1">
    <source>
        <dbReference type="ARBA" id="ARBA00001917"/>
    </source>
</evidence>
<feature type="region of interest" description="Disordered" evidence="12">
    <location>
        <begin position="164"/>
        <end position="192"/>
    </location>
</feature>
<keyword evidence="3" id="KW-0444">Lipid biosynthesis</keyword>
<sequence length="339" mass="37042">MTPYKMGASLDLAHRVVLAPLTRQRSYGNVPQPHAAVYYGQRATPGGMLITEATGVSDTAQGYTDTPGVWTAEQAEAWRPVVDAVHAKGALFFCQLWHVGRVSKYGFQPGGAAPVSSTERMVGPQVRHDGSTKEFSPPRRLAAEEIPMIVDDFRKAARNAINDSTASRSTAATGTSSSSSSRTAPTTGTTATAATWKTAHRVGIRLSPFMDYMDCHDSDPHALGLHMATKLNDHGILYLHMIEPRMALVDGRRVVPHRLLPYREAFKGTFIANGGYDREEGDKAVASGYADLVSFGRLFLANPDLPKRLELNAPLNKYNRLTFYISDPVVGYTDYPFLP</sequence>
<dbReference type="PANTHER" id="PTHR22893:SF125">
    <property type="entry name" value="NADH:FLAVIN OXIDOREDUCTASE_NADH OXIDASE N-TERMINAL DOMAIN-CONTAINING PROTEIN"/>
    <property type="match status" value="1"/>
</dbReference>
<evidence type="ECO:0000313" key="14">
    <source>
        <dbReference type="EMBL" id="VAH40386.1"/>
    </source>
</evidence>
<evidence type="ECO:0000256" key="9">
    <source>
        <dbReference type="ARBA" id="ARBA00023002"/>
    </source>
</evidence>
<dbReference type="Gramene" id="TRITD2Bv1G008500.4">
    <property type="protein sequence ID" value="TRITD2Bv1G008500.4"/>
    <property type="gene ID" value="TRITD2Bv1G008500"/>
</dbReference>
<dbReference type="InterPro" id="IPR001155">
    <property type="entry name" value="OxRdtase_FMN_N"/>
</dbReference>
<comment type="similarity">
    <text evidence="2">Belongs to the NADH:flavin oxidoreductase/NADH oxidase family.</text>
</comment>
<evidence type="ECO:0000256" key="4">
    <source>
        <dbReference type="ARBA" id="ARBA00022630"/>
    </source>
</evidence>
<feature type="domain" description="NADH:flavin oxidoreductase/NADH oxidase N-terminal" evidence="13">
    <location>
        <begin position="2"/>
        <end position="162"/>
    </location>
</feature>
<dbReference type="GO" id="GO:0006633">
    <property type="term" value="P:fatty acid biosynthetic process"/>
    <property type="evidence" value="ECO:0007669"/>
    <property type="project" value="UniProtKB-KW"/>
</dbReference>
<dbReference type="Gene3D" id="3.20.20.70">
    <property type="entry name" value="Aldolase class I"/>
    <property type="match status" value="2"/>
</dbReference>
<keyword evidence="11" id="KW-0275">Fatty acid biosynthesis</keyword>
<organism evidence="14 15">
    <name type="scientific">Triticum turgidum subsp. durum</name>
    <name type="common">Durum wheat</name>
    <name type="synonym">Triticum durum</name>
    <dbReference type="NCBI Taxonomy" id="4567"/>
    <lineage>
        <taxon>Eukaryota</taxon>
        <taxon>Viridiplantae</taxon>
        <taxon>Streptophyta</taxon>
        <taxon>Embryophyta</taxon>
        <taxon>Tracheophyta</taxon>
        <taxon>Spermatophyta</taxon>
        <taxon>Magnoliopsida</taxon>
        <taxon>Liliopsida</taxon>
        <taxon>Poales</taxon>
        <taxon>Poaceae</taxon>
        <taxon>BOP clade</taxon>
        <taxon>Pooideae</taxon>
        <taxon>Triticodae</taxon>
        <taxon>Triticeae</taxon>
        <taxon>Triticinae</taxon>
        <taxon>Triticum</taxon>
    </lineage>
</organism>
<accession>A0A9R1PBL8</accession>
<evidence type="ECO:0000256" key="2">
    <source>
        <dbReference type="ARBA" id="ARBA00005979"/>
    </source>
</evidence>
<keyword evidence="10" id="KW-0443">Lipid metabolism</keyword>
<evidence type="ECO:0000256" key="11">
    <source>
        <dbReference type="ARBA" id="ARBA00023160"/>
    </source>
</evidence>
<dbReference type="GO" id="GO:0031408">
    <property type="term" value="P:oxylipin biosynthetic process"/>
    <property type="evidence" value="ECO:0007669"/>
    <property type="project" value="UniProtKB-KW"/>
</dbReference>
<dbReference type="Pfam" id="PF00724">
    <property type="entry name" value="Oxidored_FMN"/>
    <property type="match status" value="2"/>
</dbReference>
<name>A0A9R1PBL8_TRITD</name>
<comment type="cofactor">
    <cofactor evidence="1">
        <name>FMN</name>
        <dbReference type="ChEBI" id="CHEBI:58210"/>
    </cofactor>
</comment>
<dbReference type="PANTHER" id="PTHR22893">
    <property type="entry name" value="NADH OXIDOREDUCTASE-RELATED"/>
    <property type="match status" value="1"/>
</dbReference>
<dbReference type="EMBL" id="LT934114">
    <property type="protein sequence ID" value="VAH40386.1"/>
    <property type="molecule type" value="Genomic_DNA"/>
</dbReference>
<dbReference type="InterPro" id="IPR013785">
    <property type="entry name" value="Aldolase_TIM"/>
</dbReference>
<proteinExistence type="inferred from homology"/>
<keyword evidence="9" id="KW-0560">Oxidoreductase</keyword>
<reference evidence="14 15" key="1">
    <citation type="submission" date="2017-09" db="EMBL/GenBank/DDBJ databases">
        <authorList>
            <consortium name="International Durum Wheat Genome Sequencing Consortium (IDWGSC)"/>
            <person name="Milanesi L."/>
        </authorList>
    </citation>
    <scope>NUCLEOTIDE SEQUENCE [LARGE SCALE GENOMIC DNA]</scope>
    <source>
        <strain evidence="15">cv. Svevo</strain>
    </source>
</reference>
<evidence type="ECO:0000256" key="7">
    <source>
        <dbReference type="ARBA" id="ARBA00022832"/>
    </source>
</evidence>
<keyword evidence="8" id="KW-0521">NADP</keyword>
<evidence type="ECO:0000256" key="3">
    <source>
        <dbReference type="ARBA" id="ARBA00022516"/>
    </source>
</evidence>
<dbReference type="Proteomes" id="UP000324705">
    <property type="component" value="Chromosome 2B"/>
</dbReference>
<protein>
    <recommendedName>
        <fullName evidence="13">NADH:flavin oxidoreductase/NADH oxidase N-terminal domain-containing protein</fullName>
    </recommendedName>
</protein>
<dbReference type="InterPro" id="IPR045247">
    <property type="entry name" value="Oye-like"/>
</dbReference>
<evidence type="ECO:0000256" key="6">
    <source>
        <dbReference type="ARBA" id="ARBA00022767"/>
    </source>
</evidence>
<dbReference type="AlphaFoldDB" id="A0A9R1PBL8"/>
<evidence type="ECO:0000313" key="15">
    <source>
        <dbReference type="Proteomes" id="UP000324705"/>
    </source>
</evidence>
<dbReference type="GO" id="GO:0010181">
    <property type="term" value="F:FMN binding"/>
    <property type="evidence" value="ECO:0007669"/>
    <property type="project" value="InterPro"/>
</dbReference>
<keyword evidence="4" id="KW-0285">Flavoprotein</keyword>
<evidence type="ECO:0000256" key="10">
    <source>
        <dbReference type="ARBA" id="ARBA00023098"/>
    </source>
</evidence>
<feature type="domain" description="NADH:flavin oxidoreductase/NADH oxidase N-terminal" evidence="13">
    <location>
        <begin position="199"/>
        <end position="315"/>
    </location>
</feature>
<evidence type="ECO:0000259" key="13">
    <source>
        <dbReference type="Pfam" id="PF00724"/>
    </source>
</evidence>
<evidence type="ECO:0000256" key="8">
    <source>
        <dbReference type="ARBA" id="ARBA00022857"/>
    </source>
</evidence>
<evidence type="ECO:0000256" key="5">
    <source>
        <dbReference type="ARBA" id="ARBA00022643"/>
    </source>
</evidence>
<keyword evidence="6" id="KW-0925">Oxylipin biosynthesis</keyword>
<keyword evidence="5" id="KW-0288">FMN</keyword>
<evidence type="ECO:0000256" key="12">
    <source>
        <dbReference type="SAM" id="MobiDB-lite"/>
    </source>
</evidence>
<dbReference type="SUPFAM" id="SSF51395">
    <property type="entry name" value="FMN-linked oxidoreductases"/>
    <property type="match status" value="1"/>
</dbReference>
<keyword evidence="7" id="KW-0276">Fatty acid metabolism</keyword>